<sequence>MWQQRRQVQKLIRQLDVGLPAPLTLHGLLSSLEAARGRRIQIVAMTIDEHTGPCGLWVATAETDYVLYNRDSSPVLRTRRSCTS</sequence>
<protein>
    <submittedName>
        <fullName evidence="1">Uncharacterized protein</fullName>
    </submittedName>
</protein>
<reference evidence="1 2" key="1">
    <citation type="submission" date="2023-02" db="EMBL/GenBank/DDBJ databases">
        <authorList>
            <person name="Mo P."/>
        </authorList>
    </citation>
    <scope>NUCLEOTIDE SEQUENCE [LARGE SCALE GENOMIC DNA]</scope>
    <source>
        <strain evidence="1 2">HUAS 3</strain>
    </source>
</reference>
<gene>
    <name evidence="1" type="ORF">PVK37_19825</name>
</gene>
<evidence type="ECO:0000313" key="2">
    <source>
        <dbReference type="Proteomes" id="UP001219605"/>
    </source>
</evidence>
<name>A0ABY7ZIB0_9ACTN</name>
<dbReference type="EMBL" id="CP118615">
    <property type="protein sequence ID" value="WDZ82715.1"/>
    <property type="molecule type" value="Genomic_DNA"/>
</dbReference>
<evidence type="ECO:0000313" key="1">
    <source>
        <dbReference type="EMBL" id="WDZ82715.1"/>
    </source>
</evidence>
<accession>A0ABY7ZIB0</accession>
<dbReference type="Proteomes" id="UP001219605">
    <property type="component" value="Chromosome"/>
</dbReference>
<dbReference type="RefSeq" id="WP_275029025.1">
    <property type="nucleotide sequence ID" value="NZ_CP118615.1"/>
</dbReference>
<organism evidence="1 2">
    <name type="scientific">Micromonospora cathayae</name>
    <dbReference type="NCBI Taxonomy" id="3028804"/>
    <lineage>
        <taxon>Bacteria</taxon>
        <taxon>Bacillati</taxon>
        <taxon>Actinomycetota</taxon>
        <taxon>Actinomycetes</taxon>
        <taxon>Micromonosporales</taxon>
        <taxon>Micromonosporaceae</taxon>
        <taxon>Micromonospora</taxon>
    </lineage>
</organism>
<keyword evidence="2" id="KW-1185">Reference proteome</keyword>
<proteinExistence type="predicted"/>